<reference evidence="8 9" key="1">
    <citation type="journal article" date="2016" name="Nat. Commun.">
        <title>Thousands of microbial genomes shed light on interconnected biogeochemical processes in an aquifer system.</title>
        <authorList>
            <person name="Anantharaman K."/>
            <person name="Brown C.T."/>
            <person name="Hug L.A."/>
            <person name="Sharon I."/>
            <person name="Castelle C.J."/>
            <person name="Probst A.J."/>
            <person name="Thomas B.C."/>
            <person name="Singh A."/>
            <person name="Wilkins M.J."/>
            <person name="Karaoz U."/>
            <person name="Brodie E.L."/>
            <person name="Williams K.H."/>
            <person name="Hubbard S.S."/>
            <person name="Banfield J.F."/>
        </authorList>
    </citation>
    <scope>NUCLEOTIDE SEQUENCE [LARGE SCALE GENOMIC DNA]</scope>
</reference>
<evidence type="ECO:0000313" key="9">
    <source>
        <dbReference type="Proteomes" id="UP000176967"/>
    </source>
</evidence>
<protein>
    <submittedName>
        <fullName evidence="8">rRNA maturation RNase YbeY</fullName>
    </submittedName>
</protein>
<dbReference type="GO" id="GO:0006364">
    <property type="term" value="P:rRNA processing"/>
    <property type="evidence" value="ECO:0007669"/>
    <property type="project" value="InterPro"/>
</dbReference>
<evidence type="ECO:0000256" key="1">
    <source>
        <dbReference type="ARBA" id="ARBA00001947"/>
    </source>
</evidence>
<dbReference type="GO" id="GO:0004222">
    <property type="term" value="F:metalloendopeptidase activity"/>
    <property type="evidence" value="ECO:0007669"/>
    <property type="project" value="InterPro"/>
</dbReference>
<dbReference type="SUPFAM" id="SSF55486">
    <property type="entry name" value="Metalloproteases ('zincins'), catalytic domain"/>
    <property type="match status" value="1"/>
</dbReference>
<dbReference type="Proteomes" id="UP000176967">
    <property type="component" value="Unassembled WGS sequence"/>
</dbReference>
<dbReference type="Pfam" id="PF02130">
    <property type="entry name" value="YbeY"/>
    <property type="match status" value="1"/>
</dbReference>
<evidence type="ECO:0000256" key="3">
    <source>
        <dbReference type="ARBA" id="ARBA00022722"/>
    </source>
</evidence>
<proteinExistence type="inferred from homology"/>
<dbReference type="EMBL" id="MEVL01000012">
    <property type="protein sequence ID" value="OGC62345.1"/>
    <property type="molecule type" value="Genomic_DNA"/>
</dbReference>
<comment type="similarity">
    <text evidence="2">Belongs to the endoribonuclease YbeY family.</text>
</comment>
<dbReference type="NCBIfam" id="TIGR00043">
    <property type="entry name" value="rRNA maturation RNase YbeY"/>
    <property type="match status" value="1"/>
</dbReference>
<keyword evidence="3" id="KW-0540">Nuclease</keyword>
<accession>A0A1F4VZ39</accession>
<gene>
    <name evidence="8" type="ORF">A2890_01955</name>
</gene>
<dbReference type="GO" id="GO:0046872">
    <property type="term" value="F:metal ion binding"/>
    <property type="evidence" value="ECO:0007669"/>
    <property type="project" value="UniProtKB-KW"/>
</dbReference>
<evidence type="ECO:0000256" key="2">
    <source>
        <dbReference type="ARBA" id="ARBA00010875"/>
    </source>
</evidence>
<dbReference type="InterPro" id="IPR002036">
    <property type="entry name" value="YbeY"/>
</dbReference>
<evidence type="ECO:0000256" key="4">
    <source>
        <dbReference type="ARBA" id="ARBA00022723"/>
    </source>
</evidence>
<evidence type="ECO:0000256" key="5">
    <source>
        <dbReference type="ARBA" id="ARBA00022759"/>
    </source>
</evidence>
<keyword evidence="5" id="KW-0255">Endonuclease</keyword>
<name>A0A1F4VZ39_UNCKA</name>
<dbReference type="Gene3D" id="3.40.390.30">
    <property type="entry name" value="Metalloproteases ('zincins'), catalytic domain"/>
    <property type="match status" value="1"/>
</dbReference>
<comment type="cofactor">
    <cofactor evidence="1">
        <name>Zn(2+)</name>
        <dbReference type="ChEBI" id="CHEBI:29105"/>
    </cofactor>
</comment>
<comment type="caution">
    <text evidence="8">The sequence shown here is derived from an EMBL/GenBank/DDBJ whole genome shotgun (WGS) entry which is preliminary data.</text>
</comment>
<dbReference type="STRING" id="1802628.A2890_01955"/>
<organism evidence="8 9">
    <name type="scientific">candidate division WWE3 bacterium RIFCSPLOWO2_01_FULL_53_14</name>
    <dbReference type="NCBI Taxonomy" id="1802628"/>
    <lineage>
        <taxon>Bacteria</taxon>
        <taxon>Katanobacteria</taxon>
    </lineage>
</organism>
<sequence>MEIKITVSFISPKKIQKINQEMRGKSYTPAVLSFPYYDKTEDGMLLGEVLICKPEARKLAQKNDVTLDEQINALIVHGTKHILGVHED</sequence>
<dbReference type="AlphaFoldDB" id="A0A1F4VZ39"/>
<keyword evidence="4" id="KW-0479">Metal-binding</keyword>
<dbReference type="GO" id="GO:0004519">
    <property type="term" value="F:endonuclease activity"/>
    <property type="evidence" value="ECO:0007669"/>
    <property type="project" value="UniProtKB-KW"/>
</dbReference>
<evidence type="ECO:0000256" key="7">
    <source>
        <dbReference type="ARBA" id="ARBA00022833"/>
    </source>
</evidence>
<evidence type="ECO:0000313" key="8">
    <source>
        <dbReference type="EMBL" id="OGC62345.1"/>
    </source>
</evidence>
<evidence type="ECO:0000256" key="6">
    <source>
        <dbReference type="ARBA" id="ARBA00022801"/>
    </source>
</evidence>
<keyword evidence="6" id="KW-0378">Hydrolase</keyword>
<keyword evidence="7" id="KW-0862">Zinc</keyword>
<dbReference type="InterPro" id="IPR023091">
    <property type="entry name" value="MetalPrtase_cat_dom_sf_prd"/>
</dbReference>